<accession>A0A9X1W9W6</accession>
<dbReference type="Proteomes" id="UP001139488">
    <property type="component" value="Unassembled WGS sequence"/>
</dbReference>
<dbReference type="InterPro" id="IPR005538">
    <property type="entry name" value="LrgA/CidA"/>
</dbReference>
<dbReference type="NCBIfam" id="NF002494">
    <property type="entry name" value="PRK01821.1"/>
    <property type="match status" value="1"/>
</dbReference>
<feature type="transmembrane region" description="Helical" evidence="6">
    <location>
        <begin position="64"/>
        <end position="83"/>
    </location>
</feature>
<keyword evidence="8" id="KW-1185">Reference proteome</keyword>
<feature type="transmembrane region" description="Helical" evidence="6">
    <location>
        <begin position="28"/>
        <end position="52"/>
    </location>
</feature>
<keyword evidence="3 6" id="KW-0812">Transmembrane</keyword>
<organism evidence="7 8">
    <name type="scientific">Vibrio gelatinilyticus</name>
    <dbReference type="NCBI Taxonomy" id="2893468"/>
    <lineage>
        <taxon>Bacteria</taxon>
        <taxon>Pseudomonadati</taxon>
        <taxon>Pseudomonadota</taxon>
        <taxon>Gammaproteobacteria</taxon>
        <taxon>Vibrionales</taxon>
        <taxon>Vibrionaceae</taxon>
        <taxon>Vibrio</taxon>
    </lineage>
</organism>
<protein>
    <submittedName>
        <fullName evidence="7">CidA/LrgA family protein</fullName>
    </submittedName>
</protein>
<comment type="caution">
    <text evidence="7">The sequence shown here is derived from an EMBL/GenBank/DDBJ whole genome shotgun (WGS) entry which is preliminary data.</text>
</comment>
<feature type="transmembrane region" description="Helical" evidence="6">
    <location>
        <begin position="5"/>
        <end position="22"/>
    </location>
</feature>
<evidence type="ECO:0000256" key="5">
    <source>
        <dbReference type="ARBA" id="ARBA00023136"/>
    </source>
</evidence>
<evidence type="ECO:0000256" key="2">
    <source>
        <dbReference type="ARBA" id="ARBA00022475"/>
    </source>
</evidence>
<keyword evidence="5 6" id="KW-0472">Membrane</keyword>
<reference evidence="7" key="1">
    <citation type="submission" date="2021-11" db="EMBL/GenBank/DDBJ databases">
        <title>Vibrio ZSDE26 sp. nov. and Vibrio ZSDZ34 sp. nov., isolated from coastal seawater in Qingdao.</title>
        <authorList>
            <person name="Zhang P."/>
        </authorList>
    </citation>
    <scope>NUCLEOTIDE SEQUENCE</scope>
    <source>
        <strain evidence="7">ZSDZ34</strain>
    </source>
</reference>
<name>A0A9X1W9W6_9VIBR</name>
<evidence type="ECO:0000313" key="7">
    <source>
        <dbReference type="EMBL" id="MCJ2376683.1"/>
    </source>
</evidence>
<keyword evidence="4 6" id="KW-1133">Transmembrane helix</keyword>
<dbReference type="PANTHER" id="PTHR33931:SF5">
    <property type="entry name" value="UPF0299 MEMBRANE PROTEIN YOHJ"/>
    <property type="match status" value="1"/>
</dbReference>
<evidence type="ECO:0000256" key="4">
    <source>
        <dbReference type="ARBA" id="ARBA00022989"/>
    </source>
</evidence>
<dbReference type="PROSITE" id="PS51257">
    <property type="entry name" value="PROKAR_LIPOPROTEIN"/>
    <property type="match status" value="1"/>
</dbReference>
<evidence type="ECO:0000256" key="3">
    <source>
        <dbReference type="ARBA" id="ARBA00022692"/>
    </source>
</evidence>
<dbReference type="EMBL" id="JAJNNZ010000004">
    <property type="protein sequence ID" value="MCJ2376683.1"/>
    <property type="molecule type" value="Genomic_DNA"/>
</dbReference>
<dbReference type="AlphaFoldDB" id="A0A9X1W9W6"/>
<evidence type="ECO:0000256" key="6">
    <source>
        <dbReference type="SAM" id="Phobius"/>
    </source>
</evidence>
<dbReference type="PANTHER" id="PTHR33931">
    <property type="entry name" value="HOLIN-LIKE PROTEIN CIDA-RELATED"/>
    <property type="match status" value="1"/>
</dbReference>
<dbReference type="GO" id="GO:0005886">
    <property type="term" value="C:plasma membrane"/>
    <property type="evidence" value="ECO:0007669"/>
    <property type="project" value="UniProtKB-SubCell"/>
</dbReference>
<evidence type="ECO:0000313" key="8">
    <source>
        <dbReference type="Proteomes" id="UP001139488"/>
    </source>
</evidence>
<feature type="transmembrane region" description="Helical" evidence="6">
    <location>
        <begin position="89"/>
        <end position="112"/>
    </location>
</feature>
<sequence length="121" mass="13101">MLKKLLHYAISFALIFGCLYLGNTIQSLLGVSIPGSIFGMLILFAALASNIVPVKWVQPGAHTFIRYMILLFVPVSVGLMNHFDTLLDNALPILASAIGGTFIVMVCLAVFLDRFLKGSGK</sequence>
<gene>
    <name evidence="7" type="ORF">LNL84_07510</name>
</gene>
<proteinExistence type="predicted"/>
<comment type="subcellular location">
    <subcellularLocation>
        <location evidence="1">Cell membrane</location>
        <topology evidence="1">Multi-pass membrane protein</topology>
    </subcellularLocation>
</comment>
<dbReference type="RefSeq" id="WP_244356451.1">
    <property type="nucleotide sequence ID" value="NZ_JAJNNZ010000004.1"/>
</dbReference>
<keyword evidence="2" id="KW-1003">Cell membrane</keyword>
<evidence type="ECO:0000256" key="1">
    <source>
        <dbReference type="ARBA" id="ARBA00004651"/>
    </source>
</evidence>
<dbReference type="Pfam" id="PF03788">
    <property type="entry name" value="LrgA"/>
    <property type="match status" value="1"/>
</dbReference>